<organism evidence="2 3">
    <name type="scientific">Pseudopedobacter beijingensis</name>
    <dbReference type="NCBI Taxonomy" id="1207056"/>
    <lineage>
        <taxon>Bacteria</taxon>
        <taxon>Pseudomonadati</taxon>
        <taxon>Bacteroidota</taxon>
        <taxon>Sphingobacteriia</taxon>
        <taxon>Sphingobacteriales</taxon>
        <taxon>Sphingobacteriaceae</taxon>
        <taxon>Pseudopedobacter</taxon>
    </lineage>
</organism>
<proteinExistence type="predicted"/>
<evidence type="ECO:0000313" key="2">
    <source>
        <dbReference type="EMBL" id="MFD1632100.1"/>
    </source>
</evidence>
<dbReference type="InterPro" id="IPR032185">
    <property type="entry name" value="DUF5017"/>
</dbReference>
<dbReference type="RefSeq" id="WP_379664421.1">
    <property type="nucleotide sequence ID" value="NZ_JBHUDG010000051.1"/>
</dbReference>
<gene>
    <name evidence="2" type="ORF">ACFSAH_19675</name>
</gene>
<name>A0ABW4IH19_9SPHI</name>
<reference evidence="3" key="1">
    <citation type="journal article" date="2019" name="Int. J. Syst. Evol. Microbiol.">
        <title>The Global Catalogue of Microorganisms (GCM) 10K type strain sequencing project: providing services to taxonomists for standard genome sequencing and annotation.</title>
        <authorList>
            <consortium name="The Broad Institute Genomics Platform"/>
            <consortium name="The Broad Institute Genome Sequencing Center for Infectious Disease"/>
            <person name="Wu L."/>
            <person name="Ma J."/>
        </authorList>
    </citation>
    <scope>NUCLEOTIDE SEQUENCE [LARGE SCALE GENOMIC DNA]</scope>
    <source>
        <strain evidence="3">CCUG 53762</strain>
    </source>
</reference>
<protein>
    <submittedName>
        <fullName evidence="2">DUF5017 domain-containing protein</fullName>
    </submittedName>
</protein>
<dbReference type="Proteomes" id="UP001597118">
    <property type="component" value="Unassembled WGS sequence"/>
</dbReference>
<sequence>MKKYLTFIGMLLGVAACKDPYEVSAPVFNVSTEKNVYAVGERIRFEIEGSPDMINFYSGIVGYDYTYHDKDRVYEIIPSLNFRSAKYAGNNEDCADLLYTTDFNGDYTYENVKAANWISISNRFNIPPIVGTSASFSDSGTADIADLFEGGKNVYFAWRCKTNEASSRTQFQVSDFNINGESLDANNPSSVLYSQVKLDFRWVLNEAASLDATQPNVNTSRILWTGTFNNTTGPFKEGYAISGPVAISEQMNLGLDKHEVIKSIQNENVTEYFYTFDKAGEYEVVFVGYNVNFNGRKETVKRIKLTIE</sequence>
<evidence type="ECO:0000259" key="1">
    <source>
        <dbReference type="Pfam" id="PF16409"/>
    </source>
</evidence>
<accession>A0ABW4IH19</accession>
<dbReference type="EMBL" id="JBHUDG010000051">
    <property type="protein sequence ID" value="MFD1632100.1"/>
    <property type="molecule type" value="Genomic_DNA"/>
</dbReference>
<evidence type="ECO:0000313" key="3">
    <source>
        <dbReference type="Proteomes" id="UP001597118"/>
    </source>
</evidence>
<keyword evidence="3" id="KW-1185">Reference proteome</keyword>
<dbReference type="Pfam" id="PF16409">
    <property type="entry name" value="DUF5017"/>
    <property type="match status" value="1"/>
</dbReference>
<feature type="domain" description="DUF5017" evidence="1">
    <location>
        <begin position="16"/>
        <end position="185"/>
    </location>
</feature>
<dbReference type="PROSITE" id="PS51257">
    <property type="entry name" value="PROKAR_LIPOPROTEIN"/>
    <property type="match status" value="1"/>
</dbReference>
<comment type="caution">
    <text evidence="2">The sequence shown here is derived from an EMBL/GenBank/DDBJ whole genome shotgun (WGS) entry which is preliminary data.</text>
</comment>